<organism evidence="1 2">
    <name type="scientific">Brevundimonas diminuta</name>
    <name type="common">Pseudomonas diminuta</name>
    <dbReference type="NCBI Taxonomy" id="293"/>
    <lineage>
        <taxon>Bacteria</taxon>
        <taxon>Pseudomonadati</taxon>
        <taxon>Pseudomonadota</taxon>
        <taxon>Alphaproteobacteria</taxon>
        <taxon>Caulobacterales</taxon>
        <taxon>Caulobacteraceae</taxon>
        <taxon>Brevundimonas</taxon>
    </lineage>
</organism>
<dbReference type="AlphaFoldDB" id="A0A2X1AQG4"/>
<gene>
    <name evidence="1" type="ORF">NCTC11165_03344</name>
</gene>
<proteinExistence type="predicted"/>
<protein>
    <submittedName>
        <fullName evidence="1">Uncharacterized protein</fullName>
    </submittedName>
</protein>
<sequence length="77" mass="8739">MDSAMTFNILVLLCGALYWYLVGVRGDGGQPSDRLRKLIMTEALNAAEIARLECKLAEVDPEWRERYLMKAARQHGL</sequence>
<evidence type="ECO:0000313" key="1">
    <source>
        <dbReference type="EMBL" id="SPU46988.1"/>
    </source>
</evidence>
<dbReference type="Proteomes" id="UP000250358">
    <property type="component" value="Unassembled WGS sequence"/>
</dbReference>
<reference evidence="1 2" key="1">
    <citation type="submission" date="2018-06" db="EMBL/GenBank/DDBJ databases">
        <authorList>
            <consortium name="Pathogen Informatics"/>
            <person name="Doyle S."/>
        </authorList>
    </citation>
    <scope>NUCLEOTIDE SEQUENCE [LARGE SCALE GENOMIC DNA]</scope>
    <source>
        <strain evidence="1 2">NCTC11165</strain>
    </source>
</reference>
<evidence type="ECO:0000313" key="2">
    <source>
        <dbReference type="Proteomes" id="UP000250358"/>
    </source>
</evidence>
<name>A0A2X1AQG4_BREDI</name>
<accession>A0A2X1AQG4</accession>
<dbReference type="EMBL" id="UAQM01000051">
    <property type="protein sequence ID" value="SPU46988.1"/>
    <property type="molecule type" value="Genomic_DNA"/>
</dbReference>